<dbReference type="Pfam" id="PF14134">
    <property type="entry name" value="DUF4301"/>
    <property type="match status" value="1"/>
</dbReference>
<dbReference type="AlphaFoldDB" id="A0A8H2LK97"/>
<accession>A0A8H2LK97</accession>
<sequence length="517" mass="58727">MSFSIKHTKEIENKGLSVQAVNKQLELFKAGLPFMFLKSAASIGNGILSLSSKEKTFFSDYYMSHKDDLDIVKFVPASGAATRMFKFLFEFLESYNPKKESVNSFLNKNNATELPLFFVGLEKFSFYKLLLDETKALHCNFSDLSSDEKRVLLIKTLLDADKLNYSFYPKGLLPFHKYKTSIATAFEEHLYEAAAYAASNNVAKLHFTISKAHKSIFEKEFKRIQNYVENKTKTTFTISFSYQNETTDTIAVTPDNKPFLDVDGSLCFRPSGHGALLSNLNDFEGDLMFIKNIDNVVVCRFVDEVAENKKVLAGVLLETQKQAFSYLKELKNETLSEQRVIEIARFLQRKLNVIISSEFEKYSLKYQIEYLETKLNRPIRVCGMVKNEGEPGGGPFWVKDEGGHLSLQIVESSQIDKENKQQLLILKNATHFNPVDIVCGIKDYKGETFDLSKFVDHKAAFITPKTHLGKALKALELPGLWNGGMSNWNTIFVEVPTDTFNPVKTVNDLLKIKHQVV</sequence>
<reference evidence="2 3" key="1">
    <citation type="submission" date="2019-08" db="EMBL/GenBank/DDBJ databases">
        <title>Genomes of Antarctic Bizionia species.</title>
        <authorList>
            <person name="Bowman J.P."/>
        </authorList>
    </citation>
    <scope>NUCLEOTIDE SEQUENCE [LARGE SCALE GENOMIC DNA]</scope>
    <source>
        <strain evidence="2 3">HFD</strain>
    </source>
</reference>
<protein>
    <submittedName>
        <fullName evidence="2">DUF4301 family protein</fullName>
    </submittedName>
</protein>
<evidence type="ECO:0000313" key="3">
    <source>
        <dbReference type="Proteomes" id="UP000323324"/>
    </source>
</evidence>
<organism evidence="2 3">
    <name type="scientific">Bizionia saleffrena</name>
    <dbReference type="NCBI Taxonomy" id="291189"/>
    <lineage>
        <taxon>Bacteria</taxon>
        <taxon>Pseudomonadati</taxon>
        <taxon>Bacteroidota</taxon>
        <taxon>Flavobacteriia</taxon>
        <taxon>Flavobacteriales</taxon>
        <taxon>Flavobacteriaceae</taxon>
        <taxon>Bizionia</taxon>
    </lineage>
</organism>
<comment type="caution">
    <text evidence="2">The sequence shown here is derived from an EMBL/GenBank/DDBJ whole genome shotgun (WGS) entry which is preliminary data.</text>
</comment>
<evidence type="ECO:0000313" key="2">
    <source>
        <dbReference type="EMBL" id="TYB70715.1"/>
    </source>
</evidence>
<keyword evidence="3" id="KW-1185">Reference proteome</keyword>
<evidence type="ECO:0000259" key="1">
    <source>
        <dbReference type="Pfam" id="PF14134"/>
    </source>
</evidence>
<dbReference type="Proteomes" id="UP000323324">
    <property type="component" value="Unassembled WGS sequence"/>
</dbReference>
<gene>
    <name evidence="2" type="ORF">ES676_13030</name>
</gene>
<dbReference type="EMBL" id="VSKM01000016">
    <property type="protein sequence ID" value="TYB70715.1"/>
    <property type="molecule type" value="Genomic_DNA"/>
</dbReference>
<proteinExistence type="predicted"/>
<dbReference type="SUPFAM" id="SSF53448">
    <property type="entry name" value="Nucleotide-diphospho-sugar transferases"/>
    <property type="match status" value="1"/>
</dbReference>
<feature type="domain" description="DUF4301" evidence="1">
    <location>
        <begin position="7"/>
        <end position="515"/>
    </location>
</feature>
<dbReference type="InterPro" id="IPR029044">
    <property type="entry name" value="Nucleotide-diphossugar_trans"/>
</dbReference>
<name>A0A8H2LK97_9FLAO</name>
<dbReference type="InterPro" id="IPR025393">
    <property type="entry name" value="DUF4301"/>
</dbReference>